<protein>
    <recommendedName>
        <fullName evidence="4">Glycine zipper domain-containing protein</fullName>
    </recommendedName>
</protein>
<reference evidence="2 3" key="1">
    <citation type="submission" date="2023-08" db="EMBL/GenBank/DDBJ databases">
        <title>A Necator americanus chromosomal reference genome.</title>
        <authorList>
            <person name="Ilik V."/>
            <person name="Petrzelkova K.J."/>
            <person name="Pardy F."/>
            <person name="Fuh T."/>
            <person name="Niatou-Singa F.S."/>
            <person name="Gouil Q."/>
            <person name="Baker L."/>
            <person name="Ritchie M.E."/>
            <person name="Jex A.R."/>
            <person name="Gazzola D."/>
            <person name="Li H."/>
            <person name="Toshio Fujiwara R."/>
            <person name="Zhan B."/>
            <person name="Aroian R.V."/>
            <person name="Pafco B."/>
            <person name="Schwarz E.M."/>
        </authorList>
    </citation>
    <scope>NUCLEOTIDE SEQUENCE [LARGE SCALE GENOMIC DNA]</scope>
    <source>
        <strain evidence="2 3">Aroian</strain>
        <tissue evidence="2">Whole animal</tissue>
    </source>
</reference>
<evidence type="ECO:0000313" key="3">
    <source>
        <dbReference type="Proteomes" id="UP001303046"/>
    </source>
</evidence>
<dbReference type="Proteomes" id="UP001303046">
    <property type="component" value="Unassembled WGS sequence"/>
</dbReference>
<evidence type="ECO:0000256" key="1">
    <source>
        <dbReference type="SAM" id="MobiDB-lite"/>
    </source>
</evidence>
<accession>A0ABR1ECC9</accession>
<evidence type="ECO:0000313" key="2">
    <source>
        <dbReference type="EMBL" id="KAK6760270.1"/>
    </source>
</evidence>
<evidence type="ECO:0008006" key="4">
    <source>
        <dbReference type="Google" id="ProtNLM"/>
    </source>
</evidence>
<keyword evidence="3" id="KW-1185">Reference proteome</keyword>
<feature type="region of interest" description="Disordered" evidence="1">
    <location>
        <begin position="139"/>
        <end position="161"/>
    </location>
</feature>
<name>A0ABR1ECC9_NECAM</name>
<proteinExistence type="predicted"/>
<sequence>MSIVYLNEVLRILEGSKPLQKTAVGVAKQTGCAAAGTAAGGLLMGPLGALIGGVVGALYGYQNSTDYDNVITSIRSMNDREKRLVSTQIQRLVGSASIEEFMRYIATEAHRELLIDVQLLSEPGEVRFFTEMEDVGLRKGAPPNDHVHLPSDDEEASGHGC</sequence>
<gene>
    <name evidence="2" type="primary">Necator_chrX.g21829</name>
    <name evidence="2" type="ORF">RB195_021668</name>
</gene>
<dbReference type="EMBL" id="JAVFWL010000006">
    <property type="protein sequence ID" value="KAK6760270.1"/>
    <property type="molecule type" value="Genomic_DNA"/>
</dbReference>
<comment type="caution">
    <text evidence="2">The sequence shown here is derived from an EMBL/GenBank/DDBJ whole genome shotgun (WGS) entry which is preliminary data.</text>
</comment>
<organism evidence="2 3">
    <name type="scientific">Necator americanus</name>
    <name type="common">Human hookworm</name>
    <dbReference type="NCBI Taxonomy" id="51031"/>
    <lineage>
        <taxon>Eukaryota</taxon>
        <taxon>Metazoa</taxon>
        <taxon>Ecdysozoa</taxon>
        <taxon>Nematoda</taxon>
        <taxon>Chromadorea</taxon>
        <taxon>Rhabditida</taxon>
        <taxon>Rhabditina</taxon>
        <taxon>Rhabditomorpha</taxon>
        <taxon>Strongyloidea</taxon>
        <taxon>Ancylostomatidae</taxon>
        <taxon>Bunostominae</taxon>
        <taxon>Necator</taxon>
    </lineage>
</organism>
<dbReference type="Pfam" id="PF20721">
    <property type="entry name" value="C19orf12"/>
    <property type="match status" value="1"/>
</dbReference>
<dbReference type="InterPro" id="IPR033369">
    <property type="entry name" value="C19orf12"/>
</dbReference>